<protein>
    <submittedName>
        <fullName evidence="5">Uncharacterized protein</fullName>
    </submittedName>
</protein>
<dbReference type="SFLD" id="SFLDS00005">
    <property type="entry name" value="Isoprenoid_Synthase_Type_I"/>
    <property type="match status" value="1"/>
</dbReference>
<dbReference type="Gene3D" id="1.50.10.130">
    <property type="entry name" value="Terpene synthase, N-terminal domain"/>
    <property type="match status" value="1"/>
</dbReference>
<dbReference type="Pfam" id="PF01397">
    <property type="entry name" value="Terpene_synth"/>
    <property type="match status" value="1"/>
</dbReference>
<dbReference type="InterPro" id="IPR005630">
    <property type="entry name" value="Terpene_synthase_metal-bd"/>
</dbReference>
<dbReference type="AlphaFoldDB" id="A0A7N0SXQ5"/>
<dbReference type="SFLD" id="SFLDG01019">
    <property type="entry name" value="Terpene_Cyclase_Like_1_C_Termi"/>
    <property type="match status" value="1"/>
</dbReference>
<name>A0A7N0SXQ5_KALFE</name>
<accession>A0A7N0SXQ5</accession>
<dbReference type="PANTHER" id="PTHR31225:SF241">
    <property type="entry name" value="TERPENE SYNTHASE FAMILY, METAL-BINDING DOMAIN PROTEIN"/>
    <property type="match status" value="1"/>
</dbReference>
<dbReference type="CDD" id="cd00684">
    <property type="entry name" value="Terpene_cyclase_plant_C1"/>
    <property type="match status" value="1"/>
</dbReference>
<dbReference type="EnsemblPlants" id="Kaladp0011s1272.1.v1.1">
    <property type="protein sequence ID" value="Kaladp0011s1272.1.v1.1"/>
    <property type="gene ID" value="Kaladp0011s1272.v1.1"/>
</dbReference>
<dbReference type="InterPro" id="IPR044814">
    <property type="entry name" value="Terpene_cyclase_plant_C1"/>
</dbReference>
<evidence type="ECO:0000256" key="1">
    <source>
        <dbReference type="ARBA" id="ARBA00022723"/>
    </source>
</evidence>
<evidence type="ECO:0000259" key="3">
    <source>
        <dbReference type="Pfam" id="PF01397"/>
    </source>
</evidence>
<feature type="domain" description="Terpene synthase metal-binding" evidence="4">
    <location>
        <begin position="270"/>
        <end position="509"/>
    </location>
</feature>
<dbReference type="OMA" id="RDRMLEM"/>
<dbReference type="InterPro" id="IPR008949">
    <property type="entry name" value="Isoprenoid_synthase_dom_sf"/>
</dbReference>
<dbReference type="Pfam" id="PF03936">
    <property type="entry name" value="Terpene_synth_C"/>
    <property type="match status" value="1"/>
</dbReference>
<dbReference type="Gramene" id="Kaladp0011s1272.1.v1.1">
    <property type="protein sequence ID" value="Kaladp0011s1272.1.v1.1"/>
    <property type="gene ID" value="Kaladp0011s1272.v1.1"/>
</dbReference>
<keyword evidence="6" id="KW-1185">Reference proteome</keyword>
<dbReference type="InterPro" id="IPR036965">
    <property type="entry name" value="Terpene_synth_N_sf"/>
</dbReference>
<dbReference type="InterPro" id="IPR008930">
    <property type="entry name" value="Terpenoid_cyclase/PrenylTrfase"/>
</dbReference>
<feature type="domain" description="Terpene synthase N-terminal" evidence="3">
    <location>
        <begin position="58"/>
        <end position="213"/>
    </location>
</feature>
<dbReference type="GO" id="GO:0000287">
    <property type="term" value="F:magnesium ion binding"/>
    <property type="evidence" value="ECO:0007669"/>
    <property type="project" value="InterPro"/>
</dbReference>
<organism evidence="5 6">
    <name type="scientific">Kalanchoe fedtschenkoi</name>
    <name type="common">Lavender scallops</name>
    <name type="synonym">South American air plant</name>
    <dbReference type="NCBI Taxonomy" id="63787"/>
    <lineage>
        <taxon>Eukaryota</taxon>
        <taxon>Viridiplantae</taxon>
        <taxon>Streptophyta</taxon>
        <taxon>Embryophyta</taxon>
        <taxon>Tracheophyta</taxon>
        <taxon>Spermatophyta</taxon>
        <taxon>Magnoliopsida</taxon>
        <taxon>eudicotyledons</taxon>
        <taxon>Gunneridae</taxon>
        <taxon>Pentapetalae</taxon>
        <taxon>Saxifragales</taxon>
        <taxon>Crassulaceae</taxon>
        <taxon>Kalanchoe</taxon>
    </lineage>
</organism>
<reference evidence="5" key="1">
    <citation type="submission" date="2021-01" db="UniProtKB">
        <authorList>
            <consortium name="EnsemblPlants"/>
        </authorList>
    </citation>
    <scope>IDENTIFICATION</scope>
</reference>
<evidence type="ECO:0000259" key="4">
    <source>
        <dbReference type="Pfam" id="PF03936"/>
    </source>
</evidence>
<dbReference type="Proteomes" id="UP000594263">
    <property type="component" value="Unplaced"/>
</dbReference>
<dbReference type="InterPro" id="IPR034741">
    <property type="entry name" value="Terpene_cyclase-like_1_C"/>
</dbReference>
<dbReference type="InterPro" id="IPR001906">
    <property type="entry name" value="Terpene_synth_N"/>
</dbReference>
<dbReference type="PANTHER" id="PTHR31225">
    <property type="entry name" value="OS04G0344100 PROTEIN-RELATED"/>
    <property type="match status" value="1"/>
</dbReference>
<dbReference type="SUPFAM" id="SSF48576">
    <property type="entry name" value="Terpenoid synthases"/>
    <property type="match status" value="1"/>
</dbReference>
<feature type="region of interest" description="Disordered" evidence="2">
    <location>
        <begin position="1"/>
        <end position="20"/>
    </location>
</feature>
<dbReference type="GO" id="GO:0010333">
    <property type="term" value="F:terpene synthase activity"/>
    <property type="evidence" value="ECO:0007669"/>
    <property type="project" value="InterPro"/>
</dbReference>
<evidence type="ECO:0000313" key="6">
    <source>
        <dbReference type="Proteomes" id="UP000594263"/>
    </source>
</evidence>
<evidence type="ECO:0000256" key="2">
    <source>
        <dbReference type="SAM" id="MobiDB-lite"/>
    </source>
</evidence>
<evidence type="ECO:0000313" key="5">
    <source>
        <dbReference type="EnsemblPlants" id="Kaladp0011s1272.1.v1.1"/>
    </source>
</evidence>
<proteinExistence type="predicted"/>
<dbReference type="FunFam" id="1.10.600.10:FF:000007">
    <property type="entry name" value="Isoprene synthase, chloroplastic"/>
    <property type="match status" value="1"/>
</dbReference>
<sequence>MAAHVPSNSSSSPLRGSPRALLPSIKTTTDHVRNLAKFPSSKWSQAYNKCAPNDIDLSAEWRQIEELKGEVGIKFDLYADKPLQQLTLIDSIQQLGLGYLFEEQIDQALTSMTNVDIDGYSLHQMSMYFRLERQHGHDVSSSIFKKFMGKDGALEEGFQSDVLGMVSFYEAAQLRVHADATILDKALATCVTHLESMAADLNPRLKTLVTNSLKLPIHKNMPWLQATKYISTYQEDESHDTVLLKLAKLHFNVLQKQHKQELSHLSKWWKDVDIVSKCPYARDKLVEGYFWALALYYEPHYSLCRKIFAMAIAYIAVLDDTYDAYGTADELELITESINRFNTSLFGEMPPYARALCETVFDVYSLIEEDLLKYGNVAFSLPYVKEAMKLVAKSYHNEYLWLKKKQIPTMEEYRQLSFASAGVTSLLILSSAGMGHIVTKEALDWIFSEPTFVIAAQGIVRFLDDIVSHEFEQQRQHVPSAVECYMNQYKVSKEEACQYLRKQVSDCWKSLNEGILKPTSFPFPVLERVLNIVRGAEVMYEDGDGFTHSQKLMEPKMTSLLKDPVAI</sequence>
<dbReference type="SUPFAM" id="SSF48239">
    <property type="entry name" value="Terpenoid cyclases/Protein prenyltransferases"/>
    <property type="match status" value="1"/>
</dbReference>
<dbReference type="GO" id="GO:0016102">
    <property type="term" value="P:diterpenoid biosynthetic process"/>
    <property type="evidence" value="ECO:0007669"/>
    <property type="project" value="InterPro"/>
</dbReference>
<keyword evidence="1" id="KW-0479">Metal-binding</keyword>
<dbReference type="InterPro" id="IPR050148">
    <property type="entry name" value="Terpene_synthase-like"/>
</dbReference>
<dbReference type="Gene3D" id="1.10.600.10">
    <property type="entry name" value="Farnesyl Diphosphate Synthase"/>
    <property type="match status" value="1"/>
</dbReference>